<dbReference type="NCBIfam" id="TIGR00229">
    <property type="entry name" value="sensory_box"/>
    <property type="match status" value="1"/>
</dbReference>
<evidence type="ECO:0000259" key="5">
    <source>
        <dbReference type="PROSITE" id="PS50887"/>
    </source>
</evidence>
<dbReference type="InterPro" id="IPR001633">
    <property type="entry name" value="EAL_dom"/>
</dbReference>
<dbReference type="SMART" id="SM00052">
    <property type="entry name" value="EAL"/>
    <property type="match status" value="1"/>
</dbReference>
<dbReference type="InterPro" id="IPR000700">
    <property type="entry name" value="PAS-assoc_C"/>
</dbReference>
<dbReference type="Gene3D" id="3.20.20.450">
    <property type="entry name" value="EAL domain"/>
    <property type="match status" value="1"/>
</dbReference>
<feature type="domain" description="GGDEF" evidence="5">
    <location>
        <begin position="482"/>
        <end position="615"/>
    </location>
</feature>
<dbReference type="CDD" id="cd01949">
    <property type="entry name" value="GGDEF"/>
    <property type="match status" value="1"/>
</dbReference>
<dbReference type="SUPFAM" id="SSF55073">
    <property type="entry name" value="Nucleotide cyclase"/>
    <property type="match status" value="1"/>
</dbReference>
<evidence type="ECO:0000259" key="3">
    <source>
        <dbReference type="PROSITE" id="PS50113"/>
    </source>
</evidence>
<feature type="domain" description="PAS" evidence="2">
    <location>
        <begin position="327"/>
        <end position="382"/>
    </location>
</feature>
<dbReference type="InterPro" id="IPR043128">
    <property type="entry name" value="Rev_trsase/Diguanyl_cyclase"/>
</dbReference>
<dbReference type="Pfam" id="PF13426">
    <property type="entry name" value="PAS_9"/>
    <property type="match status" value="1"/>
</dbReference>
<dbReference type="InterPro" id="IPR001610">
    <property type="entry name" value="PAC"/>
</dbReference>
<name>A0A370HIN3_9HYPH</name>
<dbReference type="PROSITE" id="PS50112">
    <property type="entry name" value="PAS"/>
    <property type="match status" value="1"/>
</dbReference>
<dbReference type="InterPro" id="IPR035965">
    <property type="entry name" value="PAS-like_dom_sf"/>
</dbReference>
<keyword evidence="1" id="KW-0812">Transmembrane</keyword>
<dbReference type="Pfam" id="PF00990">
    <property type="entry name" value="GGDEF"/>
    <property type="match status" value="1"/>
</dbReference>
<dbReference type="InterPro" id="IPR000160">
    <property type="entry name" value="GGDEF_dom"/>
</dbReference>
<evidence type="ECO:0000256" key="1">
    <source>
        <dbReference type="SAM" id="Phobius"/>
    </source>
</evidence>
<dbReference type="PROSITE" id="PS50883">
    <property type="entry name" value="EAL"/>
    <property type="match status" value="1"/>
</dbReference>
<dbReference type="PROSITE" id="PS50887">
    <property type="entry name" value="GGDEF"/>
    <property type="match status" value="1"/>
</dbReference>
<feature type="domain" description="PAC" evidence="3">
    <location>
        <begin position="398"/>
        <end position="450"/>
    </location>
</feature>
<evidence type="ECO:0000313" key="7">
    <source>
        <dbReference type="Proteomes" id="UP000254925"/>
    </source>
</evidence>
<dbReference type="SUPFAM" id="SSF141868">
    <property type="entry name" value="EAL domain-like"/>
    <property type="match status" value="1"/>
</dbReference>
<accession>A0A370HIN3</accession>
<keyword evidence="7" id="KW-1185">Reference proteome</keyword>
<sequence>MIALSWLKRALARNPVANVLVLAVVFNLLGAALVLDERQSALEHAKASSSNLVAAVARDISRNIEIIDLTIQKIIDRIDQPDFSDLPPDLRRQLIFDQVATARYFAAIGVTDANSRVIYQSRMADPSILRVANFDYVKVHRERPDVGLYVSVPIKSPHGFGWGIVFSRRISGADGSFAGIVYVALSLDYFTDLFRRMDLGSEGSMSLMRTDGKLLVREPFNEEQLGANVSLADLRRGHANVRSASFLSGPSPLDGIPRLFTFTQVGEFPVAISVGRTIKDVYAAWWRRAVTIGVILMVLTAAMIALAVSLRREFGRRRAAHQEALHNEALFRGAMKGAGIGTALLSLDGTVFKVNPAFCRLFGYTEEDMLSRTAADLTHPDDEAPDDGPLLRGETDFAESERRYLRKDGTEVWVLRSVSLVRDEAGKPAYLIVQFQDITSRREAEDRLRYTATHDELTGLLNRSAFEQRLDEALAESREIGIRHALAFLDLDRLKIINDSAGHVAGDSLLRSVAGALPGYLRDGDIIGRLGGDEFGIILLGCSLDDATAILERLNAAASAIQFRWEDRSYTVGASIGVTEITPASRSPSALLAQADIACLTAKMAGRNRVSIYRPEQSDAVDRHREIAVAAGIAQAIHEDRLRLFAQRIVAFADPSQERYEILVRLVDKDGSLVLPSVFIPAAERYDLVGEIDRWVVWKALTVVGQADMPDRRIRLHLNLSAASLGDPAFLTYVLDAIEGTGVPPEILVFEITETALVSNMTLATLAVGKLRDIGCQIALDDFGSGLSSFNYLRQFPVDMVKIDGSFVRSMTTSNVDHHIVKSIHQIVQELGAQTVAEFVEDPMTFAMVRSMGISFAQGYAIHEPQPFEAVLSGAGARMETSRSG</sequence>
<dbReference type="Gene3D" id="3.30.450.20">
    <property type="entry name" value="PAS domain"/>
    <property type="match status" value="3"/>
</dbReference>
<protein>
    <submittedName>
        <fullName evidence="6">PAS domain S-box-containing protein/diguanylate cyclase (GGDEF)-like protein</fullName>
    </submittedName>
</protein>
<evidence type="ECO:0000259" key="2">
    <source>
        <dbReference type="PROSITE" id="PS50112"/>
    </source>
</evidence>
<dbReference type="PANTHER" id="PTHR44757">
    <property type="entry name" value="DIGUANYLATE CYCLASE DGCP"/>
    <property type="match status" value="1"/>
</dbReference>
<feature type="domain" description="EAL" evidence="4">
    <location>
        <begin position="626"/>
        <end position="879"/>
    </location>
</feature>
<dbReference type="SMART" id="SM00086">
    <property type="entry name" value="PAC"/>
    <property type="match status" value="1"/>
</dbReference>
<dbReference type="CDD" id="cd01948">
    <property type="entry name" value="EAL"/>
    <property type="match status" value="1"/>
</dbReference>
<dbReference type="CDD" id="cd12915">
    <property type="entry name" value="PDC2_DGC_like"/>
    <property type="match status" value="1"/>
</dbReference>
<proteinExistence type="predicted"/>
<keyword evidence="1" id="KW-0472">Membrane</keyword>
<evidence type="ECO:0000259" key="4">
    <source>
        <dbReference type="PROSITE" id="PS50883"/>
    </source>
</evidence>
<dbReference type="SUPFAM" id="SSF55785">
    <property type="entry name" value="PYP-like sensor domain (PAS domain)"/>
    <property type="match status" value="1"/>
</dbReference>
<dbReference type="InterPro" id="IPR000014">
    <property type="entry name" value="PAS"/>
</dbReference>
<dbReference type="InterPro" id="IPR054327">
    <property type="entry name" value="His-kinase-like_sensor"/>
</dbReference>
<dbReference type="SMART" id="SM00267">
    <property type="entry name" value="GGDEF"/>
    <property type="match status" value="1"/>
</dbReference>
<evidence type="ECO:0000313" key="6">
    <source>
        <dbReference type="EMBL" id="RDI57974.1"/>
    </source>
</evidence>
<dbReference type="EMBL" id="QQBB01000006">
    <property type="protein sequence ID" value="RDI57974.1"/>
    <property type="molecule type" value="Genomic_DNA"/>
</dbReference>
<dbReference type="SMART" id="SM00091">
    <property type="entry name" value="PAS"/>
    <property type="match status" value="1"/>
</dbReference>
<dbReference type="PANTHER" id="PTHR44757:SF4">
    <property type="entry name" value="DIGUANYLATE CYCLASE DGCE-RELATED"/>
    <property type="match status" value="1"/>
</dbReference>
<comment type="caution">
    <text evidence="6">The sequence shown here is derived from an EMBL/GenBank/DDBJ whole genome shotgun (WGS) entry which is preliminary data.</text>
</comment>
<dbReference type="NCBIfam" id="TIGR00254">
    <property type="entry name" value="GGDEF"/>
    <property type="match status" value="1"/>
</dbReference>
<dbReference type="Pfam" id="PF22588">
    <property type="entry name" value="dCache_1_like"/>
    <property type="match status" value="1"/>
</dbReference>
<dbReference type="AlphaFoldDB" id="A0A370HIN3"/>
<dbReference type="Pfam" id="PF00563">
    <property type="entry name" value="EAL"/>
    <property type="match status" value="1"/>
</dbReference>
<dbReference type="InterPro" id="IPR052155">
    <property type="entry name" value="Biofilm_reg_signaling"/>
</dbReference>
<dbReference type="CDD" id="cd12914">
    <property type="entry name" value="PDC1_DGC_like"/>
    <property type="match status" value="1"/>
</dbReference>
<dbReference type="Gene3D" id="3.30.70.270">
    <property type="match status" value="1"/>
</dbReference>
<gene>
    <name evidence="6" type="ORF">DES45_106288</name>
</gene>
<dbReference type="Proteomes" id="UP000254925">
    <property type="component" value="Unassembled WGS sequence"/>
</dbReference>
<dbReference type="PROSITE" id="PS50113">
    <property type="entry name" value="PAC"/>
    <property type="match status" value="1"/>
</dbReference>
<reference evidence="6 7" key="1">
    <citation type="submission" date="2018-07" db="EMBL/GenBank/DDBJ databases">
        <title>Genomic Encyclopedia of Type Strains, Phase IV (KMG-IV): sequencing the most valuable type-strain genomes for metagenomic binning, comparative biology and taxonomic classification.</title>
        <authorList>
            <person name="Goeker M."/>
        </authorList>
    </citation>
    <scope>NUCLEOTIDE SEQUENCE [LARGE SCALE GENOMIC DNA]</scope>
    <source>
        <strain evidence="6 7">DSM 14364</strain>
    </source>
</reference>
<keyword evidence="1" id="KW-1133">Transmembrane helix</keyword>
<feature type="transmembrane region" description="Helical" evidence="1">
    <location>
        <begin position="16"/>
        <end position="35"/>
    </location>
</feature>
<organism evidence="6 7">
    <name type="scientific">Microvirga subterranea</name>
    <dbReference type="NCBI Taxonomy" id="186651"/>
    <lineage>
        <taxon>Bacteria</taxon>
        <taxon>Pseudomonadati</taxon>
        <taxon>Pseudomonadota</taxon>
        <taxon>Alphaproteobacteria</taxon>
        <taxon>Hyphomicrobiales</taxon>
        <taxon>Methylobacteriaceae</taxon>
        <taxon>Microvirga</taxon>
    </lineage>
</organism>
<dbReference type="InterPro" id="IPR029787">
    <property type="entry name" value="Nucleotide_cyclase"/>
</dbReference>
<dbReference type="InterPro" id="IPR035919">
    <property type="entry name" value="EAL_sf"/>
</dbReference>
<feature type="transmembrane region" description="Helical" evidence="1">
    <location>
        <begin position="285"/>
        <end position="308"/>
    </location>
</feature>
<dbReference type="CDD" id="cd00130">
    <property type="entry name" value="PAS"/>
    <property type="match status" value="1"/>
</dbReference>